<feature type="domain" description="FlgD Tudor-like" evidence="4">
    <location>
        <begin position="90"/>
        <end position="147"/>
    </location>
</feature>
<dbReference type="InterPro" id="IPR005648">
    <property type="entry name" value="FlgD"/>
</dbReference>
<evidence type="ECO:0000256" key="3">
    <source>
        <dbReference type="SAM" id="MobiDB-lite"/>
    </source>
</evidence>
<evidence type="ECO:0000259" key="4">
    <source>
        <dbReference type="Pfam" id="PF13861"/>
    </source>
</evidence>
<evidence type="ECO:0000313" key="6">
    <source>
        <dbReference type="Proteomes" id="UP000501069"/>
    </source>
</evidence>
<feature type="region of interest" description="Disordered" evidence="3">
    <location>
        <begin position="153"/>
        <end position="199"/>
    </location>
</feature>
<dbReference type="InterPro" id="IPR025963">
    <property type="entry name" value="FLgD_Tudor"/>
</dbReference>
<organism evidence="5 6">
    <name type="scientific">Enterocloster clostridioformis</name>
    <dbReference type="NCBI Taxonomy" id="1531"/>
    <lineage>
        <taxon>Bacteria</taxon>
        <taxon>Bacillati</taxon>
        <taxon>Bacillota</taxon>
        <taxon>Clostridia</taxon>
        <taxon>Lachnospirales</taxon>
        <taxon>Lachnospiraceae</taxon>
        <taxon>Enterocloster</taxon>
    </lineage>
</organism>
<evidence type="ECO:0000256" key="2">
    <source>
        <dbReference type="ARBA" id="ARBA00022795"/>
    </source>
</evidence>
<keyword evidence="5" id="KW-0969">Cilium</keyword>
<dbReference type="Pfam" id="PF03963">
    <property type="entry name" value="FlgD"/>
    <property type="match status" value="1"/>
</dbReference>
<dbReference type="EMBL" id="CP050964">
    <property type="protein sequence ID" value="QIX93534.1"/>
    <property type="molecule type" value="Genomic_DNA"/>
</dbReference>
<gene>
    <name evidence="5" type="ORF">FOC47_25140</name>
</gene>
<evidence type="ECO:0000313" key="5">
    <source>
        <dbReference type="EMBL" id="QIX93534.1"/>
    </source>
</evidence>
<feature type="compositionally biased region" description="Basic and acidic residues" evidence="3">
    <location>
        <begin position="153"/>
        <end position="178"/>
    </location>
</feature>
<accession>A0AAP9M6C9</accession>
<keyword evidence="2" id="KW-1005">Bacterial flagellum biogenesis</keyword>
<dbReference type="Pfam" id="PF13861">
    <property type="entry name" value="FLgD_tudor"/>
    <property type="match status" value="1"/>
</dbReference>
<sequence length="199" mass="21503">MADDLLGRLSGTSNPYAVNTYTPAANEKNTLTITDYFKLLAAQLANQDMTNPMDNSEMMAQMTQMAMIQAVSAMTESVQTSTSVSTQVYAAGLVGQEITVAVTEESAHGQPIAVGVQYGKVESVDFTGSTPVLKLVGDDNEYPLSYVLGMGKIDDPYKKDEDDGKQTKENDVENEKTDFLSNEYAVQEGNPLTGKDIFA</sequence>
<evidence type="ECO:0000256" key="1">
    <source>
        <dbReference type="ARBA" id="ARBA00010577"/>
    </source>
</evidence>
<dbReference type="Proteomes" id="UP000501069">
    <property type="component" value="Chromosome"/>
</dbReference>
<dbReference type="GeneID" id="57964486"/>
<keyword evidence="5" id="KW-0282">Flagellum</keyword>
<dbReference type="RefSeq" id="WP_003523326.1">
    <property type="nucleotide sequence ID" value="NZ_CABKQO010000001.1"/>
</dbReference>
<keyword evidence="5" id="KW-0966">Cell projection</keyword>
<proteinExistence type="inferred from homology"/>
<name>A0AAP9M6C9_9FIRM</name>
<dbReference type="GO" id="GO:0044781">
    <property type="term" value="P:bacterial-type flagellum organization"/>
    <property type="evidence" value="ECO:0007669"/>
    <property type="project" value="UniProtKB-KW"/>
</dbReference>
<reference evidence="5 6" key="1">
    <citation type="submission" date="2019-11" db="EMBL/GenBank/DDBJ databases">
        <title>FDA dAtabase for Regulatory Grade micrObial Sequences (FDA-ARGOS): Supporting development and validation of Infectious Disease Dx tests.</title>
        <authorList>
            <person name="Turner S."/>
            <person name="Byrd R."/>
            <person name="Tallon L."/>
            <person name="Sadzewicz L."/>
            <person name="Vavikolanu K."/>
            <person name="Mehta A."/>
            <person name="Aluvathingal J."/>
            <person name="Nadendla S."/>
            <person name="Myers T."/>
            <person name="Yan Y."/>
            <person name="Sichtig H."/>
        </authorList>
    </citation>
    <scope>NUCLEOTIDE SEQUENCE [LARGE SCALE GENOMIC DNA]</scope>
    <source>
        <strain evidence="5 6">FDAARGOS_739</strain>
    </source>
</reference>
<comment type="similarity">
    <text evidence="1">Belongs to the FlgD family.</text>
</comment>
<protein>
    <submittedName>
        <fullName evidence="5">Flagellar hook capping protein</fullName>
    </submittedName>
</protein>
<dbReference type="AlphaFoldDB" id="A0AAP9M6C9"/>